<name>A0AB34HZ46_ESCRO</name>
<evidence type="ECO:0000313" key="3">
    <source>
        <dbReference type="EMBL" id="KAJ8798071.1"/>
    </source>
</evidence>
<keyword evidence="4" id="KW-1185">Reference proteome</keyword>
<sequence>MRPVVLRLLAATPFLSTLRGCSRGVVGARGAARPAGAPRRVWASYPQPASPRPRSGHDHSVKLHRDSAADFFWHCEDLCVLQDSVPLPAMRASLREGLLDFNADHLRGVEWAPLLSTLCPSSVSRVSSSQGLARRVLTEIKFTAVVFLR</sequence>
<evidence type="ECO:0000313" key="4">
    <source>
        <dbReference type="Proteomes" id="UP001159641"/>
    </source>
</evidence>
<gene>
    <name evidence="3" type="ORF">J1605_001562</name>
</gene>
<feature type="signal peptide" evidence="2">
    <location>
        <begin position="1"/>
        <end position="17"/>
    </location>
</feature>
<dbReference type="EMBL" id="JAIQCJ010000083">
    <property type="protein sequence ID" value="KAJ8798071.1"/>
    <property type="molecule type" value="Genomic_DNA"/>
</dbReference>
<dbReference type="Proteomes" id="UP001159641">
    <property type="component" value="Unassembled WGS sequence"/>
</dbReference>
<reference evidence="3 4" key="1">
    <citation type="submission" date="2022-11" db="EMBL/GenBank/DDBJ databases">
        <title>Whole genome sequence of Eschrichtius robustus ER-17-0199.</title>
        <authorList>
            <person name="Bruniche-Olsen A."/>
            <person name="Black A.N."/>
            <person name="Fields C.J."/>
            <person name="Walden K."/>
            <person name="Dewoody J.A."/>
        </authorList>
    </citation>
    <scope>NUCLEOTIDE SEQUENCE [LARGE SCALE GENOMIC DNA]</scope>
    <source>
        <strain evidence="3">ER-17-0199</strain>
        <tissue evidence="3">Blubber</tissue>
    </source>
</reference>
<feature type="chain" id="PRO_5044281649" evidence="2">
    <location>
        <begin position="18"/>
        <end position="149"/>
    </location>
</feature>
<proteinExistence type="predicted"/>
<evidence type="ECO:0000256" key="1">
    <source>
        <dbReference type="SAM" id="MobiDB-lite"/>
    </source>
</evidence>
<dbReference type="AlphaFoldDB" id="A0AB34HZ46"/>
<comment type="caution">
    <text evidence="3">The sequence shown here is derived from an EMBL/GenBank/DDBJ whole genome shotgun (WGS) entry which is preliminary data.</text>
</comment>
<feature type="region of interest" description="Disordered" evidence="1">
    <location>
        <begin position="39"/>
        <end position="60"/>
    </location>
</feature>
<evidence type="ECO:0000256" key="2">
    <source>
        <dbReference type="SAM" id="SignalP"/>
    </source>
</evidence>
<organism evidence="3 4">
    <name type="scientific">Eschrichtius robustus</name>
    <name type="common">California gray whale</name>
    <name type="synonym">Eschrichtius gibbosus</name>
    <dbReference type="NCBI Taxonomy" id="9764"/>
    <lineage>
        <taxon>Eukaryota</taxon>
        <taxon>Metazoa</taxon>
        <taxon>Chordata</taxon>
        <taxon>Craniata</taxon>
        <taxon>Vertebrata</taxon>
        <taxon>Euteleostomi</taxon>
        <taxon>Mammalia</taxon>
        <taxon>Eutheria</taxon>
        <taxon>Laurasiatheria</taxon>
        <taxon>Artiodactyla</taxon>
        <taxon>Whippomorpha</taxon>
        <taxon>Cetacea</taxon>
        <taxon>Mysticeti</taxon>
        <taxon>Eschrichtiidae</taxon>
        <taxon>Eschrichtius</taxon>
    </lineage>
</organism>
<accession>A0AB34HZ46</accession>
<keyword evidence="2" id="KW-0732">Signal</keyword>
<protein>
    <submittedName>
        <fullName evidence="3">Uncharacterized protein</fullName>
    </submittedName>
</protein>